<name>A0A6G9RHU2_9ENTR</name>
<dbReference type="InterPro" id="IPR000792">
    <property type="entry name" value="Tscrpt_reg_LuxR_C"/>
</dbReference>
<proteinExistence type="predicted"/>
<keyword evidence="5" id="KW-1185">Reference proteome</keyword>
<reference evidence="4 5" key="1">
    <citation type="submission" date="2020-02" db="EMBL/GenBank/DDBJ databases">
        <title>Whole genome PO2S7.</title>
        <authorList>
            <person name="Singha K.M."/>
        </authorList>
    </citation>
    <scope>NUCLEOTIDE SEQUENCE [LARGE SCALE GENOMIC DNA]</scope>
    <source>
        <strain evidence="4 5">PO2S7</strain>
    </source>
</reference>
<organism evidence="4 5">
    <name type="scientific">Kluyvera genomosp. 3</name>
    <dbReference type="NCBI Taxonomy" id="2774055"/>
    <lineage>
        <taxon>Bacteria</taxon>
        <taxon>Pseudomonadati</taxon>
        <taxon>Pseudomonadota</taxon>
        <taxon>Gammaproteobacteria</taxon>
        <taxon>Enterobacterales</taxon>
        <taxon>Enterobacteriaceae</taxon>
        <taxon>Kluyvera</taxon>
    </lineage>
</organism>
<evidence type="ECO:0000259" key="3">
    <source>
        <dbReference type="SMART" id="SM00421"/>
    </source>
</evidence>
<accession>A0A6G9RHU2</accession>
<keyword evidence="1" id="KW-0238">DNA-binding</keyword>
<dbReference type="GO" id="GO:0006355">
    <property type="term" value="P:regulation of DNA-templated transcription"/>
    <property type="evidence" value="ECO:0007669"/>
    <property type="project" value="InterPro"/>
</dbReference>
<dbReference type="SMART" id="SM00421">
    <property type="entry name" value="HTH_LUXR"/>
    <property type="match status" value="1"/>
</dbReference>
<dbReference type="KEGG" id="kgn:GY169_06745"/>
<dbReference type="Gene3D" id="1.10.10.10">
    <property type="entry name" value="Winged helix-like DNA-binding domain superfamily/Winged helix DNA-binding domain"/>
    <property type="match status" value="1"/>
</dbReference>
<dbReference type="EMBL" id="CP050321">
    <property type="protein sequence ID" value="QIR26526.1"/>
    <property type="molecule type" value="Genomic_DNA"/>
</dbReference>
<protein>
    <recommendedName>
        <fullName evidence="3">HTH luxR-type domain-containing protein</fullName>
    </recommendedName>
</protein>
<dbReference type="Proteomes" id="UP000503580">
    <property type="component" value="Chromosome"/>
</dbReference>
<feature type="transmembrane region" description="Helical" evidence="2">
    <location>
        <begin position="57"/>
        <end position="79"/>
    </location>
</feature>
<evidence type="ECO:0000313" key="4">
    <source>
        <dbReference type="EMBL" id="QIR26526.1"/>
    </source>
</evidence>
<evidence type="ECO:0000256" key="1">
    <source>
        <dbReference type="ARBA" id="ARBA00023125"/>
    </source>
</evidence>
<dbReference type="RefSeq" id="WP_167575299.1">
    <property type="nucleotide sequence ID" value="NZ_CP050321.1"/>
</dbReference>
<keyword evidence="2" id="KW-1133">Transmembrane helix</keyword>
<evidence type="ECO:0000313" key="5">
    <source>
        <dbReference type="Proteomes" id="UP000503580"/>
    </source>
</evidence>
<dbReference type="InterPro" id="IPR036388">
    <property type="entry name" value="WH-like_DNA-bd_sf"/>
</dbReference>
<feature type="transmembrane region" description="Helical" evidence="2">
    <location>
        <begin position="85"/>
        <end position="104"/>
    </location>
</feature>
<gene>
    <name evidence="4" type="ORF">GY169_06745</name>
</gene>
<dbReference type="InterPro" id="IPR016032">
    <property type="entry name" value="Sig_transdc_resp-reg_C-effctor"/>
</dbReference>
<feature type="domain" description="HTH luxR-type" evidence="3">
    <location>
        <begin position="110"/>
        <end position="167"/>
    </location>
</feature>
<sequence length="173" mass="19780">MENIILSKNAFITCAFRQIFKECDCKDVCVVDIDSYGSLNELLNNMKKRKLSVNQKVYFLKGNSVLSNMLVSITAFHVLDSLAHIRKVILTGIAPCYVFVGMYINGLRELSVLTYREKQIVYALVNYKDVSSIARAMNANHKTIYSRVRKIAIKLNLRDIGQVRKFIFSEITT</sequence>
<keyword evidence="2" id="KW-0472">Membrane</keyword>
<evidence type="ECO:0000256" key="2">
    <source>
        <dbReference type="SAM" id="Phobius"/>
    </source>
</evidence>
<dbReference type="SUPFAM" id="SSF46894">
    <property type="entry name" value="C-terminal effector domain of the bipartite response regulators"/>
    <property type="match status" value="1"/>
</dbReference>
<dbReference type="GO" id="GO:0003677">
    <property type="term" value="F:DNA binding"/>
    <property type="evidence" value="ECO:0007669"/>
    <property type="project" value="UniProtKB-KW"/>
</dbReference>
<dbReference type="AlphaFoldDB" id="A0A6G9RHU2"/>
<keyword evidence="2" id="KW-0812">Transmembrane</keyword>